<feature type="compositionally biased region" description="Polar residues" evidence="2">
    <location>
        <begin position="1944"/>
        <end position="1954"/>
    </location>
</feature>
<accession>A0A3Q2ZNZ0</accession>
<keyword evidence="7" id="KW-1185">Reference proteome</keyword>
<dbReference type="Pfam" id="PF23314">
    <property type="entry name" value="TASOR_alpha-beta"/>
    <property type="match status" value="1"/>
</dbReference>
<feature type="compositionally biased region" description="Polar residues" evidence="2">
    <location>
        <begin position="1425"/>
        <end position="1436"/>
    </location>
</feature>
<dbReference type="OrthoDB" id="5960959at2759"/>
<feature type="region of interest" description="Disordered" evidence="2">
    <location>
        <begin position="1889"/>
        <end position="1912"/>
    </location>
</feature>
<feature type="region of interest" description="Disordered" evidence="2">
    <location>
        <begin position="2459"/>
        <end position="2478"/>
    </location>
</feature>
<dbReference type="Pfam" id="PF12509">
    <property type="entry name" value="DUF3715"/>
    <property type="match status" value="1"/>
</dbReference>
<name>A0A3Q2ZNZ0_KRYMA</name>
<comment type="similarity">
    <text evidence="1">Belongs to the TASOR family.</text>
</comment>
<feature type="compositionally biased region" description="Basic and acidic residues" evidence="2">
    <location>
        <begin position="1716"/>
        <end position="1734"/>
    </location>
</feature>
<feature type="region of interest" description="Disordered" evidence="2">
    <location>
        <begin position="1935"/>
        <end position="1958"/>
    </location>
</feature>
<feature type="region of interest" description="Disordered" evidence="2">
    <location>
        <begin position="914"/>
        <end position="964"/>
    </location>
</feature>
<feature type="compositionally biased region" description="Polar residues" evidence="2">
    <location>
        <begin position="2115"/>
        <end position="2130"/>
    </location>
</feature>
<feature type="region of interest" description="Disordered" evidence="2">
    <location>
        <begin position="1389"/>
        <end position="1436"/>
    </location>
</feature>
<feature type="region of interest" description="Disordered" evidence="2">
    <location>
        <begin position="1710"/>
        <end position="1738"/>
    </location>
</feature>
<dbReference type="Ensembl" id="ENSKMAT00000005600.1">
    <property type="protein sequence ID" value="ENSKMAP00000005503.1"/>
    <property type="gene ID" value="ENSKMAG00000004109.1"/>
</dbReference>
<organism evidence="6 7">
    <name type="scientific">Kryptolebias marmoratus</name>
    <name type="common">Mangrove killifish</name>
    <name type="synonym">Rivulus marmoratus</name>
    <dbReference type="NCBI Taxonomy" id="37003"/>
    <lineage>
        <taxon>Eukaryota</taxon>
        <taxon>Metazoa</taxon>
        <taxon>Chordata</taxon>
        <taxon>Craniata</taxon>
        <taxon>Vertebrata</taxon>
        <taxon>Euteleostomi</taxon>
        <taxon>Actinopterygii</taxon>
        <taxon>Neopterygii</taxon>
        <taxon>Teleostei</taxon>
        <taxon>Neoteleostei</taxon>
        <taxon>Acanthomorphata</taxon>
        <taxon>Ovalentaria</taxon>
        <taxon>Atherinomorphae</taxon>
        <taxon>Cyprinodontiformes</taxon>
        <taxon>Rivulidae</taxon>
        <taxon>Kryptolebias</taxon>
    </lineage>
</organism>
<dbReference type="PANTHER" id="PTHR16207">
    <property type="entry name" value="SET DOMAIN-CONTAINING PROTEIN"/>
    <property type="match status" value="1"/>
</dbReference>
<evidence type="ECO:0000256" key="2">
    <source>
        <dbReference type="SAM" id="MobiDB-lite"/>
    </source>
</evidence>
<sequence>MENGRASTKGVLIPVSETSEEFRSSILAPLQSAYLYEESRQFFRYRSAVLVKNPELEGKYDAFRARRKNAGYSDHDLEESFGFLLFDDGSKANGLGETGMFAGNSTCTTLGDPSKGVYISMYSDCLDLNRWYHGKSGYIAIVRLTKGRVRRVVENYTQHFTEPTAGFDCHVSEQLPSVSAKTSSFLAFERTQYYVYELLDDGSGGAALSPGAACPFAIVSFSYTDTKAAPLPQEKSEVNKLVHQYLPWSGQFQIGNQFYQVDLKSTAVAVIPAKLPPVVNVDKGISLSVLRQVLPRAVFETSYAEEVFQDGFYCSLCEFVPPEGTAEEETSSFAQLLSEIKEKDLALTVPLIDGGYLILLHSSHFLRYDDSESTSSEALQGLFVFPNSRVVRRDTKFGWRKFAIPSETLQLIPLLSYAEGEVEKTPVEPSFELCEVLAQHMQSYATLINPGLSTSPPRPSRELSIFPDQYDVSDVHRHLYSSPEWTNRTWQSFKSYLSKPASFQLQVSRVSEILAAGQEERREDLDDEVYICLSSPEEAPASPVGMDLEDDLSDHQSPLNVEASANASNAEARVSPICVLQSIVMDNLQVGDVTKDNQNFTALTELNPTDDTKAKRLFPPHASDDLPAELIVSITSAEQRVTDETLSSGSALSTTKHGDFQFSGFSPIAKLQTADVNSVSDDTDKTKLLLDTTVVTKLRRRKRGRLRRKFYKAQKRVSKPRVETPSLQPVVAAVEVDHLNCSTNEHPKELDLPPLNKALKTRWKKFRRKRRFGKLSSKAKKLRSATVGSAAAEKYNKDGVKRSLETTISMELEDFHLRKKIERWDLKPVISECRRILVPFGSVDIADQVRSLKVKLQPTENDECLEKPDVPVSILDIVETEKESSIASQTEVTETVAADSSDSAGNLQSIATVTPEQSVLPQPVDHNDSVSSSSDLNVSSSKTNDTDNFPLLPDQGHHTETLSPVKRLAKGEYLLSRLKSVLSRRKRKADLLDSDEKIEDTCHGDEPRLKKTSVDSDTETLKCNKATTPDANSSVSEASTTLSVDPLFAYYLGLTPKESQEKVQSTEGQDAQQTKDSAENGELGSSDQQPQIVQRPLSIFPRRKRIKTLKMHRGISAENVKKKCTTFQVPPLSGSTGLLNHHQTVYSNGAKTLHPSVIQDDISEHNRTSEYLQRHKQKFRHSRTFVIKDGSIQVTRKWQEKYDFSLDSRFTSDPKNRVIIRALHGQWDFSIQDTSKEVQLIYHMWIGLFYSRSTARFFQVDPGFMRQYLEEGEPGKRATEMVSGPSRPEHNTNSSASLSSGTDTPDPSDSEALDLSTKDSALLEPEFEVLDLSRRISVVEPVSSEPQVNRKESNEQIETPETLSGPKSPVEVQEEAETFKSCNKMETEVMSEAGTDSEVNDVSNISENEETEIPPKALYPDHTEAPSSKVETTYFSQQDGMKSISFENETVYDHVLHGCNKDPTSVEEHTENSEATEESFEQLVEIDSFNSDTDKKVSSSLEENDLVRMDKQEKLEESCEMRDDPHPEGNIDSFCDAKRTDDACANKESDIICNGYDGINGKMWSMVESIDVSPYQNSNADCCDRLEEFKDDDCLREDGLDERESCVDGEMDKDFRDQPLSEVCDVPVKEVCVSESIHQAQMHEQLPLADSTKDACSNLCANPIQLKDGNLILNTPTDFTIISKDSAAEENNETNKENRLKPVLPFSDESTCSLDDSPHPMVKDSIETEDKSKESNSNFYICNNNHEEQGIEPTEREEDTIKTTPEEPFLLRPPSSKCTVVSMCEPDKSADKMDSKADETNSVLDKNWDGIAIPFLETNTHEIHVVQPQDMVVKALKGQEAIPFINDTPGPDDVLPIDVCSPSPISDENVELFSRKMLLLDASKTNKVFDSRSSTPTMDEKPCEYVSSSGPGGRTLAHGGSEICQNVTERCSTPVTEELPFKQKPQTSTANTDPNCLHGLGPDVKLRTLRVLQSIDKYLSTTYHFAAPAQVETADVRTPPDPPNIPSRRSTPTRVGSSHVSVGASSERTSWEKPPETSSTSSRDLCPKSAGDVLASLSKTKLKEALDVKLQPNYKMSPVPSHHSESSSRKKPPVETDLQSSGSRASDVGLRDKSSLQSSLNHEIYPQSQRPVMAVKPSKSEETQAHWLSKDADVETTSQLVKNSSLLKKTTKGHFDGLNINHKTHKLPSKSPQSANPSCDAYKTDKANFALLDPPHQYKGKNTLDVDAVSSLPSTQPFDSTESYPEYMNGCQGSFDHSFDETIEHTTEQMSCEDYSEKLPVYHKDNDWSEDEHVPETQGVLLCTVFNTGQKSAYSILDQVSQRCVSDDLTKASVEQETLIFSEQMKSLLKKSKGGPVGQPDTCGSSTKSCPSPLTVNFSNLEEEEDSLAFLDMPLVRQKISVDMSDRKSPMDSTKEEKTSSSRSPRKSEPVEHAGISGMIAEYAKVYETKMRDVCSIKKTPSRHKRTHRGHSGTEPSSHFDFCGQMKKELDESFRSNLNAVVKKSCKTKYRFYILVTSNDVFFDKTKAHMEAEGHTAVQPSEFFPGEGSSSCLLIILRNEDIAEHICKIPHLLKLKVTPHVQFAGIDEPDDVVNLTHQELFTRAGLIMLDRAVLEPLGLGNMKKISEILQELSKTGKWKWMLHYRDSRRLKENARLSEEANEKKLFLCWGQDAGLLEVLPYHECDSVSKDQPDYLTCLLRLQVQHISARFPVFISDAAADGAFEKNGILTMTLDSFLTKSSYGIFTV</sequence>
<feature type="region of interest" description="Disordered" evidence="2">
    <location>
        <begin position="999"/>
        <end position="1018"/>
    </location>
</feature>
<feature type="region of interest" description="Disordered" evidence="2">
    <location>
        <begin position="1275"/>
        <end position="1319"/>
    </location>
</feature>
<dbReference type="PROSITE" id="PS50096">
    <property type="entry name" value="IQ"/>
    <property type="match status" value="1"/>
</dbReference>
<feature type="compositionally biased region" description="Basic residues" evidence="2">
    <location>
        <begin position="2460"/>
        <end position="2471"/>
    </location>
</feature>
<evidence type="ECO:0000259" key="3">
    <source>
        <dbReference type="Pfam" id="PF12509"/>
    </source>
</evidence>
<dbReference type="GeneTree" id="ENSGT00530000063735"/>
<feature type="region of interest" description="Disordered" evidence="2">
    <location>
        <begin position="2069"/>
        <end position="2146"/>
    </location>
</feature>
<reference evidence="6" key="1">
    <citation type="submission" date="2025-08" db="UniProtKB">
        <authorList>
            <consortium name="Ensembl"/>
        </authorList>
    </citation>
    <scope>IDENTIFICATION</scope>
</reference>
<feature type="region of interest" description="Disordered" evidence="2">
    <location>
        <begin position="885"/>
        <end position="904"/>
    </location>
</feature>
<feature type="compositionally biased region" description="Polar residues" evidence="2">
    <location>
        <begin position="1083"/>
        <end position="1092"/>
    </location>
</feature>
<evidence type="ECO:0000313" key="6">
    <source>
        <dbReference type="Ensembl" id="ENSKMAP00000005503.1"/>
    </source>
</evidence>
<feature type="domain" description="TASOR alpha/beta" evidence="4">
    <location>
        <begin position="2507"/>
        <end position="2601"/>
    </location>
</feature>
<feature type="domain" description="TASOR pseudo-PARP" evidence="3">
    <location>
        <begin position="68"/>
        <end position="199"/>
    </location>
</feature>
<feature type="compositionally biased region" description="Basic and acidic residues" evidence="2">
    <location>
        <begin position="2404"/>
        <end position="2432"/>
    </location>
</feature>
<dbReference type="PANTHER" id="PTHR16207:SF10">
    <property type="entry name" value="PROTEIN TASOR 2"/>
    <property type="match status" value="1"/>
</dbReference>
<dbReference type="CTD" id="54906"/>
<feature type="region of interest" description="Disordered" evidence="2">
    <location>
        <begin position="1342"/>
        <end position="1372"/>
    </location>
</feature>
<dbReference type="InterPro" id="IPR056242">
    <property type="entry name" value="PIN_TASOR"/>
</dbReference>
<dbReference type="Pfam" id="PF24630">
    <property type="entry name" value="PIN_TASOR"/>
    <property type="match status" value="1"/>
</dbReference>
<feature type="compositionally biased region" description="Low complexity" evidence="2">
    <location>
        <begin position="2015"/>
        <end position="2026"/>
    </location>
</feature>
<dbReference type="OMA" id="NVKKKWW"/>
<protein>
    <submittedName>
        <fullName evidence="6">Uncharacterized LOC108230070</fullName>
    </submittedName>
</protein>
<feature type="domain" description="TASOR PIN" evidence="5">
    <location>
        <begin position="2605"/>
        <end position="2740"/>
    </location>
</feature>
<proteinExistence type="inferred from homology"/>
<feature type="compositionally biased region" description="Polar residues" evidence="2">
    <location>
        <begin position="1062"/>
        <end position="1075"/>
    </location>
</feature>
<dbReference type="InterPro" id="IPR022188">
    <property type="entry name" value="TASOR_DUF3715"/>
</dbReference>
<dbReference type="InterPro" id="IPR056243">
    <property type="entry name" value="TASOR_ab_dom"/>
</dbReference>
<dbReference type="Proteomes" id="UP000264800">
    <property type="component" value="Unplaced"/>
</dbReference>
<evidence type="ECO:0000313" key="7">
    <source>
        <dbReference type="Proteomes" id="UP000264800"/>
    </source>
</evidence>
<feature type="region of interest" description="Disordered" evidence="2">
    <location>
        <begin position="1991"/>
        <end position="2047"/>
    </location>
</feature>
<evidence type="ECO:0000259" key="4">
    <source>
        <dbReference type="Pfam" id="PF23314"/>
    </source>
</evidence>
<dbReference type="GO" id="GO:0045814">
    <property type="term" value="P:negative regulation of gene expression, epigenetic"/>
    <property type="evidence" value="ECO:0007669"/>
    <property type="project" value="InterPro"/>
</dbReference>
<dbReference type="InterPro" id="IPR046432">
    <property type="entry name" value="TASOR"/>
</dbReference>
<feature type="region of interest" description="Disordered" evidence="2">
    <location>
        <begin position="2177"/>
        <end position="2198"/>
    </location>
</feature>
<feature type="compositionally biased region" description="Basic and acidic residues" evidence="2">
    <location>
        <begin position="2082"/>
        <end position="2094"/>
    </location>
</feature>
<reference evidence="6" key="2">
    <citation type="submission" date="2025-09" db="UniProtKB">
        <authorList>
            <consortium name="Ensembl"/>
        </authorList>
    </citation>
    <scope>IDENTIFICATION</scope>
</reference>
<feature type="compositionally biased region" description="Low complexity" evidence="2">
    <location>
        <begin position="929"/>
        <end position="941"/>
    </location>
</feature>
<evidence type="ECO:0000256" key="1">
    <source>
        <dbReference type="ARBA" id="ARBA00008058"/>
    </source>
</evidence>
<dbReference type="RefSeq" id="XP_017261424.1">
    <property type="nucleotide sequence ID" value="XM_017405935.3"/>
</dbReference>
<feature type="region of interest" description="Disordered" evidence="2">
    <location>
        <begin position="1059"/>
        <end position="1097"/>
    </location>
</feature>
<dbReference type="GeneID" id="108230070"/>
<evidence type="ECO:0000259" key="5">
    <source>
        <dbReference type="Pfam" id="PF24630"/>
    </source>
</evidence>
<feature type="region of interest" description="Disordered" evidence="2">
    <location>
        <begin position="2401"/>
        <end position="2435"/>
    </location>
</feature>
<dbReference type="GO" id="GO:0005654">
    <property type="term" value="C:nucleoplasm"/>
    <property type="evidence" value="ECO:0007669"/>
    <property type="project" value="TreeGrafter"/>
</dbReference>